<evidence type="ECO:0000313" key="9">
    <source>
        <dbReference type="EMBL" id="PHO15898.1"/>
    </source>
</evidence>
<dbReference type="Pfam" id="PF25989">
    <property type="entry name" value="YknX_C"/>
    <property type="match status" value="1"/>
</dbReference>
<feature type="chain" id="PRO_5017677846" evidence="3">
    <location>
        <begin position="26"/>
        <end position="367"/>
    </location>
</feature>
<dbReference type="Pfam" id="PF25944">
    <property type="entry name" value="Beta-barrel_RND"/>
    <property type="match status" value="1"/>
</dbReference>
<dbReference type="GO" id="GO:0046677">
    <property type="term" value="P:response to antibiotic"/>
    <property type="evidence" value="ECO:0007669"/>
    <property type="project" value="TreeGrafter"/>
</dbReference>
<feature type="domain" description="Multidrug resistance protein MdtA-like alpha-helical hairpin" evidence="4">
    <location>
        <begin position="105"/>
        <end position="174"/>
    </location>
</feature>
<dbReference type="PANTHER" id="PTHR30158">
    <property type="entry name" value="ACRA/E-RELATED COMPONENT OF DRUG EFFLUX TRANSPORTER"/>
    <property type="match status" value="1"/>
</dbReference>
<dbReference type="GO" id="GO:0005886">
    <property type="term" value="C:plasma membrane"/>
    <property type="evidence" value="ECO:0007669"/>
    <property type="project" value="TreeGrafter"/>
</dbReference>
<dbReference type="GO" id="GO:0022857">
    <property type="term" value="F:transmembrane transporter activity"/>
    <property type="evidence" value="ECO:0007669"/>
    <property type="project" value="InterPro"/>
</dbReference>
<dbReference type="InterPro" id="IPR058624">
    <property type="entry name" value="MdtA-like_HH"/>
</dbReference>
<dbReference type="NCBIfam" id="TIGR01730">
    <property type="entry name" value="RND_mfp"/>
    <property type="match status" value="1"/>
</dbReference>
<dbReference type="Gene3D" id="2.40.50.100">
    <property type="match status" value="1"/>
</dbReference>
<feature type="coiled-coil region" evidence="2">
    <location>
        <begin position="112"/>
        <end position="170"/>
    </location>
</feature>
<evidence type="ECO:0000259" key="6">
    <source>
        <dbReference type="Pfam" id="PF25944"/>
    </source>
</evidence>
<dbReference type="Pfam" id="PF25917">
    <property type="entry name" value="BSH_RND"/>
    <property type="match status" value="1"/>
</dbReference>
<proteinExistence type="inferred from homology"/>
<evidence type="ECO:0000256" key="1">
    <source>
        <dbReference type="ARBA" id="ARBA00009477"/>
    </source>
</evidence>
<dbReference type="EMBL" id="NXAO01000018">
    <property type="protein sequence ID" value="PHO15898.1"/>
    <property type="molecule type" value="Genomic_DNA"/>
</dbReference>
<dbReference type="InterPro" id="IPR058625">
    <property type="entry name" value="MdtA-like_BSH"/>
</dbReference>
<accession>A0A347TK17</accession>
<feature type="domain" description="YknX-like C-terminal permuted SH3-like" evidence="7">
    <location>
        <begin position="297"/>
        <end position="363"/>
    </location>
</feature>
<dbReference type="Pfam" id="PF25876">
    <property type="entry name" value="HH_MFP_RND"/>
    <property type="match status" value="1"/>
</dbReference>
<dbReference type="InterPro" id="IPR058637">
    <property type="entry name" value="YknX-like_C"/>
</dbReference>
<gene>
    <name evidence="8" type="ORF">AMRN_1202</name>
    <name evidence="9" type="ORF">CPH92_04840</name>
</gene>
<feature type="domain" description="Multidrug resistance protein MdtA-like barrel-sandwich hybrid" evidence="5">
    <location>
        <begin position="65"/>
        <end position="206"/>
    </location>
</feature>
<dbReference type="PANTHER" id="PTHR30158:SF10">
    <property type="entry name" value="CATION EFFLUX PUMP"/>
    <property type="match status" value="1"/>
</dbReference>
<organism evidence="8 11">
    <name type="scientific">Malaciobacter marinus</name>
    <dbReference type="NCBI Taxonomy" id="505249"/>
    <lineage>
        <taxon>Bacteria</taxon>
        <taxon>Pseudomonadati</taxon>
        <taxon>Campylobacterota</taxon>
        <taxon>Epsilonproteobacteria</taxon>
        <taxon>Campylobacterales</taxon>
        <taxon>Arcobacteraceae</taxon>
        <taxon>Malaciobacter</taxon>
    </lineage>
</organism>
<keyword evidence="3" id="KW-0732">Signal</keyword>
<evidence type="ECO:0000259" key="4">
    <source>
        <dbReference type="Pfam" id="PF25876"/>
    </source>
</evidence>
<dbReference type="Gene3D" id="2.40.420.20">
    <property type="match status" value="1"/>
</dbReference>
<dbReference type="EMBL" id="CP032101">
    <property type="protein sequence ID" value="AXX86945.1"/>
    <property type="molecule type" value="Genomic_DNA"/>
</dbReference>
<keyword evidence="2" id="KW-0175">Coiled coil</keyword>
<evidence type="ECO:0000259" key="5">
    <source>
        <dbReference type="Pfam" id="PF25917"/>
    </source>
</evidence>
<evidence type="ECO:0000313" key="10">
    <source>
        <dbReference type="Proteomes" id="UP000224740"/>
    </source>
</evidence>
<dbReference type="SUPFAM" id="SSF111369">
    <property type="entry name" value="HlyD-like secretion proteins"/>
    <property type="match status" value="1"/>
</dbReference>
<name>A0A347TK17_9BACT</name>
<evidence type="ECO:0000313" key="11">
    <source>
        <dbReference type="Proteomes" id="UP000264693"/>
    </source>
</evidence>
<dbReference type="Proteomes" id="UP000264693">
    <property type="component" value="Chromosome"/>
</dbReference>
<sequence length="367" mass="40802">MRKRVLPLIVLIVLGFNACSDDTQAKQQANSKQQRPALPVKVFDVKNETPTISKEYPAVITPFEEVKVIARVSGTLEEKFFKEGQYVKKGQLLYKIEEDVYKTNLNMASANVKKAQANYNKSLKDYQRANKLLKSKAISVQKYDEYVYIYQDAKAQLESSKASLEKAKIEYDYATVEAPISGIVGIKQSDIGDYVGTNASNSLLVTITSINPVHAEFSLTKNDVVSFIEQVRSKKVYVTLDVLGKSYKGEIDYISPRLDLDTDTLLLRAKFNNDDNNLIVGEFTKISLNNITVKNVHIIPEEAILKTANGDFLYVVQDGIAKLKPIKLGSLLQSGVVVKSGLKTGDKIIVSNIAKVRPDTKVQVLGK</sequence>
<dbReference type="Gene3D" id="2.40.30.170">
    <property type="match status" value="1"/>
</dbReference>
<evidence type="ECO:0000256" key="3">
    <source>
        <dbReference type="SAM" id="SignalP"/>
    </source>
</evidence>
<evidence type="ECO:0000259" key="7">
    <source>
        <dbReference type="Pfam" id="PF25989"/>
    </source>
</evidence>
<keyword evidence="10" id="KW-1185">Reference proteome</keyword>
<dbReference type="RefSeq" id="WP_099310624.1">
    <property type="nucleotide sequence ID" value="NZ_CP032101.1"/>
</dbReference>
<feature type="signal peptide" evidence="3">
    <location>
        <begin position="1"/>
        <end position="25"/>
    </location>
</feature>
<reference evidence="10" key="1">
    <citation type="submission" date="2017-09" db="EMBL/GenBank/DDBJ databases">
        <title>Arcobacter canalis sp. nov., a new species isolated from a water canal contaminated with urban sewage.</title>
        <authorList>
            <person name="Perez-Cataluna A."/>
            <person name="Salas-Masso N."/>
            <person name="Figueras M.J."/>
        </authorList>
    </citation>
    <scope>NUCLEOTIDE SEQUENCE [LARGE SCALE GENOMIC DNA]</scope>
    <source>
        <strain evidence="10">CECT 7727</strain>
    </source>
</reference>
<dbReference type="InterPro" id="IPR058626">
    <property type="entry name" value="MdtA-like_b-barrel"/>
</dbReference>
<dbReference type="GO" id="GO:0030313">
    <property type="term" value="C:cell envelope"/>
    <property type="evidence" value="ECO:0007669"/>
    <property type="project" value="UniProtKB-SubCell"/>
</dbReference>
<reference evidence="8 11" key="3">
    <citation type="submission" date="2018-08" db="EMBL/GenBank/DDBJ databases">
        <title>Complete genome of the Arcobacter marinus type strain JCM 15502.</title>
        <authorList>
            <person name="Miller W.G."/>
            <person name="Yee E."/>
            <person name="Huynh S."/>
            <person name="Parker C.T."/>
        </authorList>
    </citation>
    <scope>NUCLEOTIDE SEQUENCE [LARGE SCALE GENOMIC DNA]</scope>
    <source>
        <strain evidence="8 11">JCM 15502</strain>
    </source>
</reference>
<dbReference type="Proteomes" id="UP000224740">
    <property type="component" value="Unassembled WGS sequence"/>
</dbReference>
<dbReference type="InterPro" id="IPR006143">
    <property type="entry name" value="RND_pump_MFP"/>
</dbReference>
<feature type="domain" description="Multidrug resistance protein MdtA-like beta-barrel" evidence="6">
    <location>
        <begin position="212"/>
        <end position="289"/>
    </location>
</feature>
<evidence type="ECO:0000313" key="8">
    <source>
        <dbReference type="EMBL" id="AXX86945.1"/>
    </source>
</evidence>
<evidence type="ECO:0000256" key="2">
    <source>
        <dbReference type="SAM" id="Coils"/>
    </source>
</evidence>
<dbReference type="Gene3D" id="1.10.287.470">
    <property type="entry name" value="Helix hairpin bin"/>
    <property type="match status" value="1"/>
</dbReference>
<dbReference type="AlphaFoldDB" id="A0A347TK17"/>
<protein>
    <submittedName>
        <fullName evidence="9">Efflux transporter periplasmic adaptor subunit</fullName>
    </submittedName>
    <submittedName>
        <fullName evidence="8">RND family efflux system, membrane fusion protein</fullName>
    </submittedName>
</protein>
<dbReference type="KEGG" id="amar:AMRN_1202"/>
<reference evidence="9" key="2">
    <citation type="submission" date="2017-09" db="EMBL/GenBank/DDBJ databases">
        <authorList>
            <person name="Perez-Cataluna A."/>
            <person name="Figueras M.J."/>
            <person name="Salas-Masso N."/>
        </authorList>
    </citation>
    <scope>NUCLEOTIDE SEQUENCE</scope>
    <source>
        <strain evidence="9">CECT 7727</strain>
    </source>
</reference>
<comment type="similarity">
    <text evidence="1">Belongs to the membrane fusion protein (MFP) (TC 8.A.1) family.</text>
</comment>